<keyword evidence="2" id="KW-1185">Reference proteome</keyword>
<dbReference type="STRING" id="6205.A0A0R3XBN9"/>
<name>A0A0R3XBN9_HYDTA</name>
<protein>
    <submittedName>
        <fullName evidence="3">Exosome complex component RRP45</fullName>
    </submittedName>
</protein>
<evidence type="ECO:0000313" key="3">
    <source>
        <dbReference type="WBParaSite" id="TTAC_0001096601-mRNA-1"/>
    </source>
</evidence>
<evidence type="ECO:0000313" key="2">
    <source>
        <dbReference type="Proteomes" id="UP000274429"/>
    </source>
</evidence>
<dbReference type="EMBL" id="UYWX01022596">
    <property type="protein sequence ID" value="VDM35929.1"/>
    <property type="molecule type" value="Genomic_DNA"/>
</dbReference>
<accession>A0A0R3XBN9</accession>
<sequence>MKRTVTAISLPCRRVRLYAASGDLTEELKSEDDDREMAVVNITDFPQSGASVLEVNLPGRGGGSLLTVAIGSRLAFCRLGDCEVHLFCTIEVSTDAVEGSDVANLARLDKSCRLQLTSASEAERLYRSILLRVVRLFMETSGMLKERESKRVSGQIFP</sequence>
<proteinExistence type="predicted"/>
<dbReference type="WBParaSite" id="TTAC_0001096601-mRNA-1">
    <property type="protein sequence ID" value="TTAC_0001096601-mRNA-1"/>
    <property type="gene ID" value="TTAC_0001096601"/>
</dbReference>
<dbReference type="AlphaFoldDB" id="A0A0R3XBN9"/>
<gene>
    <name evidence="1" type="ORF">TTAC_LOCUS10949</name>
</gene>
<evidence type="ECO:0000313" key="1">
    <source>
        <dbReference type="EMBL" id="VDM35929.1"/>
    </source>
</evidence>
<organism evidence="3">
    <name type="scientific">Hydatigena taeniaeformis</name>
    <name type="common">Feline tapeworm</name>
    <name type="synonym">Taenia taeniaeformis</name>
    <dbReference type="NCBI Taxonomy" id="6205"/>
    <lineage>
        <taxon>Eukaryota</taxon>
        <taxon>Metazoa</taxon>
        <taxon>Spiralia</taxon>
        <taxon>Lophotrochozoa</taxon>
        <taxon>Platyhelminthes</taxon>
        <taxon>Cestoda</taxon>
        <taxon>Eucestoda</taxon>
        <taxon>Cyclophyllidea</taxon>
        <taxon>Taeniidae</taxon>
        <taxon>Hydatigera</taxon>
    </lineage>
</organism>
<dbReference type="Proteomes" id="UP000274429">
    <property type="component" value="Unassembled WGS sequence"/>
</dbReference>
<reference evidence="3" key="1">
    <citation type="submission" date="2017-02" db="UniProtKB">
        <authorList>
            <consortium name="WormBaseParasite"/>
        </authorList>
    </citation>
    <scope>IDENTIFICATION</scope>
</reference>
<reference evidence="1 2" key="2">
    <citation type="submission" date="2018-11" db="EMBL/GenBank/DDBJ databases">
        <authorList>
            <consortium name="Pathogen Informatics"/>
        </authorList>
    </citation>
    <scope>NUCLEOTIDE SEQUENCE [LARGE SCALE GENOMIC DNA]</scope>
</reference>